<dbReference type="InterPro" id="IPR003018">
    <property type="entry name" value="GAF"/>
</dbReference>
<dbReference type="SMART" id="SM01012">
    <property type="entry name" value="ANTAR"/>
    <property type="match status" value="1"/>
</dbReference>
<keyword evidence="1" id="KW-0808">Transferase</keyword>
<evidence type="ECO:0000256" key="2">
    <source>
        <dbReference type="ARBA" id="ARBA00022777"/>
    </source>
</evidence>
<reference evidence="6 7" key="1">
    <citation type="submission" date="2019-04" db="EMBL/GenBank/DDBJ databases">
        <title>Kribbella sp. NEAU-THZ 27 nov., a novel actinomycete isolated from soil.</title>
        <authorList>
            <person name="Duan L."/>
        </authorList>
    </citation>
    <scope>NUCLEOTIDE SEQUENCE [LARGE SCALE GENOMIC DNA]</scope>
    <source>
        <strain evidence="7">NEAU-THZ27</strain>
    </source>
</reference>
<evidence type="ECO:0000256" key="3">
    <source>
        <dbReference type="ARBA" id="ARBA00023015"/>
    </source>
</evidence>
<sequence length="243" mass="26968">MSREQRLTEVFVELADTLVDDFDVLDLLQTLCERSVELLQADAAGLILADQRSVLHVMASTTDEARLVELFVLQNDEGPCLDCFSTGKRIVNIDLAEVAERWPRFHAATMAAGYRSTHAIPLRLRGQILGVLNLFCIERATLSDSDVDLGQALSDIATVGLLHERTLRQAEVLSEQLQSALNSRVLLEQAKGVLSERAQIDVDEAFRLLRTYARRNHQQLGTVATAVIDGILPVHLLRSTADR</sequence>
<dbReference type="OrthoDB" id="3683444at2"/>
<dbReference type="PROSITE" id="PS50921">
    <property type="entry name" value="ANTAR"/>
    <property type="match status" value="1"/>
</dbReference>
<name>A0A4U3LKI9_9ACTN</name>
<dbReference type="EMBL" id="SZPZ01000004">
    <property type="protein sequence ID" value="TKK76151.1"/>
    <property type="molecule type" value="Genomic_DNA"/>
</dbReference>
<keyword evidence="7" id="KW-1185">Reference proteome</keyword>
<dbReference type="GO" id="GO:0003723">
    <property type="term" value="F:RNA binding"/>
    <property type="evidence" value="ECO:0007669"/>
    <property type="project" value="InterPro"/>
</dbReference>
<dbReference type="SUPFAM" id="SSF55781">
    <property type="entry name" value="GAF domain-like"/>
    <property type="match status" value="1"/>
</dbReference>
<evidence type="ECO:0000259" key="5">
    <source>
        <dbReference type="PROSITE" id="PS50921"/>
    </source>
</evidence>
<accession>A0A4U3LKI9</accession>
<dbReference type="SUPFAM" id="SSF52172">
    <property type="entry name" value="CheY-like"/>
    <property type="match status" value="1"/>
</dbReference>
<protein>
    <submittedName>
        <fullName evidence="6">GAF and ANTAR domain-containing protein</fullName>
    </submittedName>
</protein>
<dbReference type="Pfam" id="PF03861">
    <property type="entry name" value="ANTAR"/>
    <property type="match status" value="1"/>
</dbReference>
<dbReference type="InterPro" id="IPR029016">
    <property type="entry name" value="GAF-like_dom_sf"/>
</dbReference>
<gene>
    <name evidence="6" type="ORF">FDA38_27435</name>
</gene>
<keyword evidence="3" id="KW-0805">Transcription regulation</keyword>
<dbReference type="InterPro" id="IPR036388">
    <property type="entry name" value="WH-like_DNA-bd_sf"/>
</dbReference>
<dbReference type="InterPro" id="IPR012074">
    <property type="entry name" value="GAF_ANTAR"/>
</dbReference>
<keyword evidence="4" id="KW-0804">Transcription</keyword>
<organism evidence="6 7">
    <name type="scientific">Kribbella jiaozuonensis</name>
    <dbReference type="NCBI Taxonomy" id="2575441"/>
    <lineage>
        <taxon>Bacteria</taxon>
        <taxon>Bacillati</taxon>
        <taxon>Actinomycetota</taxon>
        <taxon>Actinomycetes</taxon>
        <taxon>Propionibacteriales</taxon>
        <taxon>Kribbellaceae</taxon>
        <taxon>Kribbella</taxon>
    </lineage>
</organism>
<keyword evidence="2" id="KW-0418">Kinase</keyword>
<dbReference type="RefSeq" id="WP_137257020.1">
    <property type="nucleotide sequence ID" value="NZ_JBHSPQ010000003.1"/>
</dbReference>
<dbReference type="Proteomes" id="UP000305836">
    <property type="component" value="Unassembled WGS sequence"/>
</dbReference>
<evidence type="ECO:0000256" key="4">
    <source>
        <dbReference type="ARBA" id="ARBA00023163"/>
    </source>
</evidence>
<evidence type="ECO:0000256" key="1">
    <source>
        <dbReference type="ARBA" id="ARBA00022679"/>
    </source>
</evidence>
<dbReference type="SMART" id="SM00065">
    <property type="entry name" value="GAF"/>
    <property type="match status" value="1"/>
</dbReference>
<dbReference type="PIRSF" id="PIRSF036625">
    <property type="entry name" value="GAF_ANTAR"/>
    <property type="match status" value="1"/>
</dbReference>
<dbReference type="GO" id="GO:0016301">
    <property type="term" value="F:kinase activity"/>
    <property type="evidence" value="ECO:0007669"/>
    <property type="project" value="UniProtKB-KW"/>
</dbReference>
<feature type="domain" description="ANTAR" evidence="5">
    <location>
        <begin position="167"/>
        <end position="228"/>
    </location>
</feature>
<dbReference type="AlphaFoldDB" id="A0A4U3LKI9"/>
<evidence type="ECO:0000313" key="6">
    <source>
        <dbReference type="EMBL" id="TKK76151.1"/>
    </source>
</evidence>
<dbReference type="InterPro" id="IPR011006">
    <property type="entry name" value="CheY-like_superfamily"/>
</dbReference>
<dbReference type="Gene3D" id="3.30.450.40">
    <property type="match status" value="1"/>
</dbReference>
<evidence type="ECO:0000313" key="7">
    <source>
        <dbReference type="Proteomes" id="UP000305836"/>
    </source>
</evidence>
<comment type="caution">
    <text evidence="6">The sequence shown here is derived from an EMBL/GenBank/DDBJ whole genome shotgun (WGS) entry which is preliminary data.</text>
</comment>
<dbReference type="InterPro" id="IPR005561">
    <property type="entry name" value="ANTAR"/>
</dbReference>
<dbReference type="Pfam" id="PF13185">
    <property type="entry name" value="GAF_2"/>
    <property type="match status" value="1"/>
</dbReference>
<dbReference type="Gene3D" id="1.10.10.10">
    <property type="entry name" value="Winged helix-like DNA-binding domain superfamily/Winged helix DNA-binding domain"/>
    <property type="match status" value="1"/>
</dbReference>
<proteinExistence type="predicted"/>